<evidence type="ECO:0000259" key="3">
    <source>
        <dbReference type="PROSITE" id="PS50075"/>
    </source>
</evidence>
<evidence type="ECO:0000256" key="1">
    <source>
        <dbReference type="ARBA" id="ARBA00022450"/>
    </source>
</evidence>
<feature type="domain" description="Carrier" evidence="3">
    <location>
        <begin position="8"/>
        <end position="88"/>
    </location>
</feature>
<dbReference type="RefSeq" id="WP_191298760.1">
    <property type="nucleotide sequence ID" value="NZ_BNAR01000004.1"/>
</dbReference>
<keyword evidence="2" id="KW-0597">Phosphoprotein</keyword>
<dbReference type="PROSITE" id="PS50075">
    <property type="entry name" value="CARRIER"/>
    <property type="match status" value="1"/>
</dbReference>
<keyword evidence="5" id="KW-1185">Reference proteome</keyword>
<keyword evidence="1" id="KW-0596">Phosphopantetheine</keyword>
<dbReference type="Gene3D" id="1.10.1200.10">
    <property type="entry name" value="ACP-like"/>
    <property type="match status" value="1"/>
</dbReference>
<comment type="caution">
    <text evidence="4">The sequence shown here is derived from an EMBL/GenBank/DDBJ whole genome shotgun (WGS) entry which is preliminary data.</text>
</comment>
<dbReference type="EMBL" id="BNAR01000004">
    <property type="protein sequence ID" value="GHH39983.1"/>
    <property type="molecule type" value="Genomic_DNA"/>
</dbReference>
<dbReference type="InterPro" id="IPR009081">
    <property type="entry name" value="PP-bd_ACP"/>
</dbReference>
<dbReference type="InterPro" id="IPR036736">
    <property type="entry name" value="ACP-like_sf"/>
</dbReference>
<evidence type="ECO:0000313" key="5">
    <source>
        <dbReference type="Proteomes" id="UP000605568"/>
    </source>
</evidence>
<evidence type="ECO:0000256" key="2">
    <source>
        <dbReference type="ARBA" id="ARBA00022553"/>
    </source>
</evidence>
<dbReference type="SUPFAM" id="SSF47336">
    <property type="entry name" value="ACP-like"/>
    <property type="match status" value="1"/>
</dbReference>
<organism evidence="4 5">
    <name type="scientific">Lentzea cavernae</name>
    <dbReference type="NCBI Taxonomy" id="2020703"/>
    <lineage>
        <taxon>Bacteria</taxon>
        <taxon>Bacillati</taxon>
        <taxon>Actinomycetota</taxon>
        <taxon>Actinomycetes</taxon>
        <taxon>Pseudonocardiales</taxon>
        <taxon>Pseudonocardiaceae</taxon>
        <taxon>Lentzea</taxon>
    </lineage>
</organism>
<dbReference type="InterPro" id="IPR020806">
    <property type="entry name" value="PKS_PP-bd"/>
</dbReference>
<dbReference type="Proteomes" id="UP000605568">
    <property type="component" value="Unassembled WGS sequence"/>
</dbReference>
<evidence type="ECO:0000313" key="4">
    <source>
        <dbReference type="EMBL" id="GHH39983.1"/>
    </source>
</evidence>
<proteinExistence type="predicted"/>
<protein>
    <recommendedName>
        <fullName evidence="3">Carrier domain-containing protein</fullName>
    </recommendedName>
</protein>
<gene>
    <name evidence="4" type="ORF">GCM10017774_32600</name>
</gene>
<dbReference type="Pfam" id="PF00550">
    <property type="entry name" value="PP-binding"/>
    <property type="match status" value="1"/>
</dbReference>
<accession>A0ABQ3MDX6</accession>
<dbReference type="SMART" id="SM00823">
    <property type="entry name" value="PKS_PP"/>
    <property type="match status" value="1"/>
</dbReference>
<reference evidence="5" key="1">
    <citation type="journal article" date="2019" name="Int. J. Syst. Evol. Microbiol.">
        <title>The Global Catalogue of Microorganisms (GCM) 10K type strain sequencing project: providing services to taxonomists for standard genome sequencing and annotation.</title>
        <authorList>
            <consortium name="The Broad Institute Genomics Platform"/>
            <consortium name="The Broad Institute Genome Sequencing Center for Infectious Disease"/>
            <person name="Wu L."/>
            <person name="Ma J."/>
        </authorList>
    </citation>
    <scope>NUCLEOTIDE SEQUENCE [LARGE SCALE GENOMIC DNA]</scope>
    <source>
        <strain evidence="5">CGMCC 4.7367</strain>
    </source>
</reference>
<sequence length="97" mass="10262">MRPHAREFARQELADRAAHAVADVLGTPPGAPRSARSLFDLPGFDSIAVVTVLERLETDLGVEVPADLIVPEAFDSLDSLTDLLATTVAGATPEAIR</sequence>
<name>A0ABQ3MDX6_9PSEU</name>